<keyword evidence="3" id="KW-1185">Reference proteome</keyword>
<protein>
    <submittedName>
        <fullName evidence="4">Metaxin-3-like</fullName>
    </submittedName>
</protein>
<dbReference type="SUPFAM" id="SSF47616">
    <property type="entry name" value="GST C-terminal domain-like"/>
    <property type="match status" value="1"/>
</dbReference>
<keyword evidence="1" id="KW-0812">Transmembrane</keyword>
<evidence type="ECO:0000313" key="3">
    <source>
        <dbReference type="Proteomes" id="UP000695000"/>
    </source>
</evidence>
<feature type="transmembrane region" description="Helical" evidence="1">
    <location>
        <begin position="272"/>
        <end position="292"/>
    </location>
</feature>
<evidence type="ECO:0000313" key="4">
    <source>
        <dbReference type="RefSeq" id="XP_017774012.1"/>
    </source>
</evidence>
<dbReference type="Proteomes" id="UP000695000">
    <property type="component" value="Unplaced"/>
</dbReference>
<sequence length="300" mass="34879">MDMIPKNSGADTDIVLYVLEGFNGIPSADPLSSQLIYLIKIHAIKRIQIKTSKFYVNANLPRLECNHSVITHPVLIRNYIENIIRIECCKEESYCKHMNDKYPKEHGRIIAYQNVITNFLEKIALVNGWGSNDNILESTKLYSKGIFFPFKFVFVRHLRNIMDNKMFDLYNYQWKFEVIDKIYEDAAVYLNDFSNTLGDKPFMFGKYPTTLDVYLCSYLAPALLYKYPDNRMEQLIYSCDTNLEVYIKKFVDLYGDLNEGFPKKIEPITDRASIPVMIAAGFFTVSAMMIFAKLHGIFKF</sequence>
<proteinExistence type="predicted"/>
<dbReference type="GeneID" id="108560826"/>
<evidence type="ECO:0000256" key="1">
    <source>
        <dbReference type="SAM" id="Phobius"/>
    </source>
</evidence>
<evidence type="ECO:0000259" key="2">
    <source>
        <dbReference type="Pfam" id="PF17171"/>
    </source>
</evidence>
<organism evidence="3 4">
    <name type="scientific">Nicrophorus vespilloides</name>
    <name type="common">Boreal carrion beetle</name>
    <dbReference type="NCBI Taxonomy" id="110193"/>
    <lineage>
        <taxon>Eukaryota</taxon>
        <taxon>Metazoa</taxon>
        <taxon>Ecdysozoa</taxon>
        <taxon>Arthropoda</taxon>
        <taxon>Hexapoda</taxon>
        <taxon>Insecta</taxon>
        <taxon>Pterygota</taxon>
        <taxon>Neoptera</taxon>
        <taxon>Endopterygota</taxon>
        <taxon>Coleoptera</taxon>
        <taxon>Polyphaga</taxon>
        <taxon>Staphyliniformia</taxon>
        <taxon>Silphidae</taxon>
        <taxon>Nicrophorinae</taxon>
        <taxon>Nicrophorus</taxon>
    </lineage>
</organism>
<dbReference type="PANTHER" id="PTHR12289:SF41">
    <property type="entry name" value="FAILED AXON CONNECTIONS-RELATED"/>
    <property type="match status" value="1"/>
</dbReference>
<accession>A0ABM1MHG2</accession>
<keyword evidence="1" id="KW-1133">Transmembrane helix</keyword>
<dbReference type="InterPro" id="IPR050931">
    <property type="entry name" value="Mito_Protein_Transport_Metaxin"/>
</dbReference>
<dbReference type="Pfam" id="PF17171">
    <property type="entry name" value="GST_C_6"/>
    <property type="match status" value="1"/>
</dbReference>
<dbReference type="InterPro" id="IPR033468">
    <property type="entry name" value="Metaxin_GST"/>
</dbReference>
<reference evidence="4" key="1">
    <citation type="submission" date="2025-08" db="UniProtKB">
        <authorList>
            <consortium name="RefSeq"/>
        </authorList>
    </citation>
    <scope>IDENTIFICATION</scope>
    <source>
        <tissue evidence="4">Whole Larva</tissue>
    </source>
</reference>
<feature type="domain" description="Metaxin glutathione S-transferase" evidence="2">
    <location>
        <begin position="190"/>
        <end position="247"/>
    </location>
</feature>
<gene>
    <name evidence="4" type="primary">LOC108560826</name>
</gene>
<keyword evidence="1" id="KW-0472">Membrane</keyword>
<dbReference type="PANTHER" id="PTHR12289">
    <property type="entry name" value="METAXIN RELATED"/>
    <property type="match status" value="1"/>
</dbReference>
<dbReference type="InterPro" id="IPR036282">
    <property type="entry name" value="Glutathione-S-Trfase_C_sf"/>
</dbReference>
<name>A0ABM1MHG2_NICVS</name>
<dbReference type="RefSeq" id="XP_017774012.1">
    <property type="nucleotide sequence ID" value="XM_017918523.1"/>
</dbReference>